<evidence type="ECO:0000313" key="2">
    <source>
        <dbReference type="Proteomes" id="UP001595897"/>
    </source>
</evidence>
<keyword evidence="2" id="KW-1185">Reference proteome</keyword>
<dbReference type="Proteomes" id="UP001595897">
    <property type="component" value="Unassembled WGS sequence"/>
</dbReference>
<dbReference type="Pfam" id="PF06945">
    <property type="entry name" value="DUF1289"/>
    <property type="match status" value="1"/>
</dbReference>
<comment type="caution">
    <text evidence="1">The sequence shown here is derived from an EMBL/GenBank/DDBJ whole genome shotgun (WGS) entry which is preliminary data.</text>
</comment>
<dbReference type="InterPro" id="IPR010710">
    <property type="entry name" value="DUF1289"/>
</dbReference>
<reference evidence="2" key="1">
    <citation type="journal article" date="2019" name="Int. J. Syst. Evol. Microbiol.">
        <title>The Global Catalogue of Microorganisms (GCM) 10K type strain sequencing project: providing services to taxonomists for standard genome sequencing and annotation.</title>
        <authorList>
            <consortium name="The Broad Institute Genomics Platform"/>
            <consortium name="The Broad Institute Genome Sequencing Center for Infectious Disease"/>
            <person name="Wu L."/>
            <person name="Ma J."/>
        </authorList>
    </citation>
    <scope>NUCLEOTIDE SEQUENCE [LARGE SCALE GENOMIC DNA]</scope>
    <source>
        <strain evidence="2">KACC 12507</strain>
    </source>
</reference>
<sequence>MRQLEFFDIPSPCIGVCESGPRGYCVGCFRSREERVHWHSVDDSTKRIIVQACTRRKRAYLARKNKSSDTDTHFNQGSLF</sequence>
<organism evidence="1 2">
    <name type="scientific">Glaciecola siphonariae</name>
    <dbReference type="NCBI Taxonomy" id="521012"/>
    <lineage>
        <taxon>Bacteria</taxon>
        <taxon>Pseudomonadati</taxon>
        <taxon>Pseudomonadota</taxon>
        <taxon>Gammaproteobacteria</taxon>
        <taxon>Alteromonadales</taxon>
        <taxon>Alteromonadaceae</taxon>
        <taxon>Glaciecola</taxon>
    </lineage>
</organism>
<dbReference type="PANTHER" id="PTHR35175:SF1">
    <property type="entry name" value="OXIDOREDUCTASE"/>
    <property type="match status" value="1"/>
</dbReference>
<protein>
    <submittedName>
        <fullName evidence="1">DUF1289 domain-containing protein</fullName>
    </submittedName>
</protein>
<dbReference type="PANTHER" id="PTHR35175">
    <property type="entry name" value="DUF1289 DOMAIN-CONTAINING PROTEIN"/>
    <property type="match status" value="1"/>
</dbReference>
<proteinExistence type="predicted"/>
<name>A0ABV9LUS6_9ALTE</name>
<evidence type="ECO:0000313" key="1">
    <source>
        <dbReference type="EMBL" id="MFC4700257.1"/>
    </source>
</evidence>
<gene>
    <name evidence="1" type="ORF">ACFO4O_08830</name>
</gene>
<dbReference type="RefSeq" id="WP_382407516.1">
    <property type="nucleotide sequence ID" value="NZ_JBHSGU010000002.1"/>
</dbReference>
<dbReference type="EMBL" id="JBHSGU010000002">
    <property type="protein sequence ID" value="MFC4700257.1"/>
    <property type="molecule type" value="Genomic_DNA"/>
</dbReference>
<accession>A0ABV9LUS6</accession>